<evidence type="ECO:0000313" key="1">
    <source>
        <dbReference type="EMBL" id="MFC6888186.1"/>
    </source>
</evidence>
<protein>
    <submittedName>
        <fullName evidence="1">Uncharacterized protein</fullName>
    </submittedName>
</protein>
<name>A0ABD5UIV6_9EURY</name>
<dbReference type="AlphaFoldDB" id="A0ABD5UIV6"/>
<dbReference type="RefSeq" id="WP_379764942.1">
    <property type="nucleotide sequence ID" value="NZ_JBHSXI010000001.1"/>
</dbReference>
<comment type="caution">
    <text evidence="1">The sequence shown here is derived from an EMBL/GenBank/DDBJ whole genome shotgun (WGS) entry which is preliminary data.</text>
</comment>
<gene>
    <name evidence="1" type="ORF">ACFQEY_03835</name>
</gene>
<proteinExistence type="predicted"/>
<evidence type="ECO:0000313" key="2">
    <source>
        <dbReference type="Proteomes" id="UP001596333"/>
    </source>
</evidence>
<keyword evidence="2" id="KW-1185">Reference proteome</keyword>
<dbReference type="Proteomes" id="UP001596333">
    <property type="component" value="Unassembled WGS sequence"/>
</dbReference>
<sequence>MGESQFERQVKQFVIDEAKHAIEQTQIAETAGEHPSPYMAEGVSVAVDVDGDQTAVAPEAVYFNGGQPESVKPTNVKFNTTDLLDAVATSALSAGAAVELPVIAPAAVLAVLISVKRATSISLSKRDAVVFYAIHTSAPDRFLSRSKLQTATTAVCRYHDIEMPLSEPQLEESVDTLAQIGAIEVDSSSDTDQYRAMEQCSVSL</sequence>
<organism evidence="1 2">
    <name type="scientific">Halorubrum trueperi</name>
    <dbReference type="NCBI Taxonomy" id="2004704"/>
    <lineage>
        <taxon>Archaea</taxon>
        <taxon>Methanobacteriati</taxon>
        <taxon>Methanobacteriota</taxon>
        <taxon>Stenosarchaea group</taxon>
        <taxon>Halobacteria</taxon>
        <taxon>Halobacteriales</taxon>
        <taxon>Haloferacaceae</taxon>
        <taxon>Halorubrum</taxon>
    </lineage>
</organism>
<reference evidence="1 2" key="1">
    <citation type="journal article" date="2019" name="Int. J. Syst. Evol. Microbiol.">
        <title>The Global Catalogue of Microorganisms (GCM) 10K type strain sequencing project: providing services to taxonomists for standard genome sequencing and annotation.</title>
        <authorList>
            <consortium name="The Broad Institute Genomics Platform"/>
            <consortium name="The Broad Institute Genome Sequencing Center for Infectious Disease"/>
            <person name="Wu L."/>
            <person name="Ma J."/>
        </authorList>
    </citation>
    <scope>NUCLEOTIDE SEQUENCE [LARGE SCALE GENOMIC DNA]</scope>
    <source>
        <strain evidence="1 2">Y73</strain>
    </source>
</reference>
<accession>A0ABD5UIV6</accession>
<dbReference type="EMBL" id="JBHSXI010000001">
    <property type="protein sequence ID" value="MFC6888186.1"/>
    <property type="molecule type" value="Genomic_DNA"/>
</dbReference>